<dbReference type="AlphaFoldDB" id="A0AAV2VQS2"/>
<reference evidence="1 2" key="1">
    <citation type="journal article" date="2013" name="ISME J.">
        <title>Comparative genomics of pathogenic lineages of Vibrio nigripulchritudo identifies virulence-associated traits.</title>
        <authorList>
            <person name="Goudenege D."/>
            <person name="Labreuche Y."/>
            <person name="Krin E."/>
            <person name="Ansquer D."/>
            <person name="Mangenot S."/>
            <person name="Calteau A."/>
            <person name="Medigue C."/>
            <person name="Mazel D."/>
            <person name="Polz M.F."/>
            <person name="Le Roux F."/>
        </authorList>
    </citation>
    <scope>NUCLEOTIDE SEQUENCE [LARGE SCALE GENOMIC DNA]</scope>
    <source>
        <strain evidence="1 2">SOn1</strain>
    </source>
</reference>
<sequence length="47" mass="5388">MWRWSHSCVDNLGFDEKLSSAGSVAQKKTHYATCKFAQVGDMWKNHT</sequence>
<evidence type="ECO:0000313" key="2">
    <source>
        <dbReference type="Proteomes" id="UP000018211"/>
    </source>
</evidence>
<dbReference type="EMBL" id="CAOF01000104">
    <property type="protein sequence ID" value="CCO46897.1"/>
    <property type="molecule type" value="Genomic_DNA"/>
</dbReference>
<organism evidence="1 2">
    <name type="scientific">Vibrio nigripulchritudo SOn1</name>
    <dbReference type="NCBI Taxonomy" id="1238450"/>
    <lineage>
        <taxon>Bacteria</taxon>
        <taxon>Pseudomonadati</taxon>
        <taxon>Pseudomonadota</taxon>
        <taxon>Gammaproteobacteria</taxon>
        <taxon>Vibrionales</taxon>
        <taxon>Vibrionaceae</taxon>
        <taxon>Vibrio</taxon>
    </lineage>
</organism>
<protein>
    <submittedName>
        <fullName evidence="1">Uncharacterized protein</fullName>
    </submittedName>
</protein>
<name>A0AAV2VQS2_9VIBR</name>
<proteinExistence type="predicted"/>
<dbReference type="Proteomes" id="UP000018211">
    <property type="component" value="Unassembled WGS sequence"/>
</dbReference>
<accession>A0AAV2VQS2</accession>
<gene>
    <name evidence="1" type="ORF">VIBNISOn1_1920017</name>
</gene>
<comment type="caution">
    <text evidence="1">The sequence shown here is derived from an EMBL/GenBank/DDBJ whole genome shotgun (WGS) entry which is preliminary data.</text>
</comment>
<evidence type="ECO:0000313" key="1">
    <source>
        <dbReference type="EMBL" id="CCO46897.1"/>
    </source>
</evidence>